<gene>
    <name evidence="1" type="ORF">CLPA_c39650</name>
    <name evidence="2" type="ORF">CP6013_03240</name>
</gene>
<dbReference type="PATRIC" id="fig|1262449.3.peg.2157"/>
<reference evidence="1 4" key="1">
    <citation type="journal article" date="2015" name="Genome Announc.">
        <title>Complete Genome Sequence of the Nitrogen-Fixing and Solvent-Producing Clostridium pasteurianum DSM 525.</title>
        <authorList>
            <person name="Poehlein A."/>
            <person name="Grosse-Honebrink A."/>
            <person name="Zhang Y."/>
            <person name="Minton N.P."/>
            <person name="Daniel R."/>
        </authorList>
    </citation>
    <scope>NUCLEOTIDE SEQUENCE [LARGE SCALE GENOMIC DNA]</scope>
    <source>
        <strain evidence="1">DSM 525</strain>
        <strain evidence="4">DSM 525 / ATCC 6013</strain>
    </source>
</reference>
<dbReference type="KEGG" id="cpat:CLPA_c39650"/>
<proteinExistence type="predicted"/>
<evidence type="ECO:0000313" key="3">
    <source>
        <dbReference type="Proteomes" id="UP000028042"/>
    </source>
</evidence>
<dbReference type="RefSeq" id="WP_003445068.1">
    <property type="nucleotide sequence ID" value="NZ_ANZB01000006.1"/>
</dbReference>
<dbReference type="Proteomes" id="UP000030905">
    <property type="component" value="Chromosome"/>
</dbReference>
<sequence>MPCPNMQLCPFINNTNDKNENFQKDIIKYKEEFCNNNYKKCARFILGNVTGEVPDDLAPDNIKTAEKLMKR</sequence>
<reference evidence="2 3" key="3">
    <citation type="journal article" name="Genome Announc.">
        <title>Improved Draft Genome Sequence of Clostridium pasteurianum Strain ATCC 6013 (DSM 525) Using a Hybrid Next-Generation Sequencing Approach.</title>
        <authorList>
            <person name="Pyne M.E."/>
            <person name="Utturkar S."/>
            <person name="Brown S.D."/>
            <person name="Moo-Young M."/>
            <person name="Chung D.A."/>
            <person name="Chou C.P."/>
        </authorList>
    </citation>
    <scope>NUCLEOTIDE SEQUENCE [LARGE SCALE GENOMIC DNA]</scope>
    <source>
        <strain evidence="2 3">ATCC 6013</strain>
    </source>
</reference>
<dbReference type="EMBL" id="CP009268">
    <property type="protein sequence ID" value="AJA53991.1"/>
    <property type="molecule type" value="Genomic_DNA"/>
</dbReference>
<dbReference type="KEGG" id="cpae:CPAST_c39650"/>
<dbReference type="Proteomes" id="UP000028042">
    <property type="component" value="Unassembled WGS sequence"/>
</dbReference>
<name>A0A0H3JAZ0_CLOPA</name>
<protein>
    <submittedName>
        <fullName evidence="1">Uncharacterized protein</fullName>
    </submittedName>
</protein>
<organism evidence="1 4">
    <name type="scientific">Clostridium pasteurianum DSM 525 = ATCC 6013</name>
    <dbReference type="NCBI Taxonomy" id="1262449"/>
    <lineage>
        <taxon>Bacteria</taxon>
        <taxon>Bacillati</taxon>
        <taxon>Bacillota</taxon>
        <taxon>Clostridia</taxon>
        <taxon>Eubacteriales</taxon>
        <taxon>Clostridiaceae</taxon>
        <taxon>Clostridium</taxon>
    </lineage>
</organism>
<evidence type="ECO:0000313" key="1">
    <source>
        <dbReference type="EMBL" id="AJA53991.1"/>
    </source>
</evidence>
<dbReference type="EMBL" id="JPGY02000001">
    <property type="protein sequence ID" value="KRU13984.1"/>
    <property type="molecule type" value="Genomic_DNA"/>
</dbReference>
<evidence type="ECO:0000313" key="2">
    <source>
        <dbReference type="EMBL" id="KRU13984.1"/>
    </source>
</evidence>
<dbReference type="AlphaFoldDB" id="A0A0H3JAZ0"/>
<accession>A0A0H3JAZ0</accession>
<reference evidence="2" key="2">
    <citation type="submission" date="2015-10" db="EMBL/GenBank/DDBJ databases">
        <title>Improved Draft Genome Sequence of Clostridium pasteurianum Strain ATCC 6013 (DSM 525) Using a Hybrid Next-Generation Sequencing Approach.</title>
        <authorList>
            <person name="Pyne M.E."/>
            <person name="Utturkar S.M."/>
            <person name="Brown S.D."/>
            <person name="Moo-Young M."/>
            <person name="Chung D.A."/>
            <person name="Chou P.C."/>
        </authorList>
    </citation>
    <scope>NUCLEOTIDE SEQUENCE</scope>
    <source>
        <strain evidence="2">ATCC 6013</strain>
    </source>
</reference>
<dbReference type="GeneID" id="93076044"/>
<keyword evidence="4" id="KW-1185">Reference proteome</keyword>
<evidence type="ECO:0000313" key="4">
    <source>
        <dbReference type="Proteomes" id="UP000030905"/>
    </source>
</evidence>